<feature type="compositionally biased region" description="Pro residues" evidence="6">
    <location>
        <begin position="323"/>
        <end position="337"/>
    </location>
</feature>
<keyword evidence="7" id="KW-0732">Signal</keyword>
<feature type="chain" id="PRO_5028977906" description="endo-1,3(4)-beta-glucanase" evidence="7">
    <location>
        <begin position="24"/>
        <end position="589"/>
    </location>
</feature>
<dbReference type="Proteomes" id="UP000481861">
    <property type="component" value="Unassembled WGS sequence"/>
</dbReference>
<dbReference type="InterPro" id="IPR013320">
    <property type="entry name" value="ConA-like_dom_sf"/>
</dbReference>
<keyword evidence="4" id="KW-0378">Hydrolase</keyword>
<accession>A0A7C8MC42</accession>
<dbReference type="SUPFAM" id="SSF49899">
    <property type="entry name" value="Concanavalin A-like lectins/glucanases"/>
    <property type="match status" value="1"/>
</dbReference>
<dbReference type="GO" id="GO:0009251">
    <property type="term" value="P:glucan catabolic process"/>
    <property type="evidence" value="ECO:0007669"/>
    <property type="project" value="TreeGrafter"/>
</dbReference>
<keyword evidence="10" id="KW-1185">Reference proteome</keyword>
<dbReference type="PANTHER" id="PTHR10963:SF24">
    <property type="entry name" value="GLYCOSIDASE C21B10.07-RELATED"/>
    <property type="match status" value="1"/>
</dbReference>
<keyword evidence="9" id="KW-0430">Lectin</keyword>
<evidence type="ECO:0000313" key="10">
    <source>
        <dbReference type="Proteomes" id="UP000481861"/>
    </source>
</evidence>
<comment type="caution">
    <text evidence="9">The sequence shown here is derived from an EMBL/GenBank/DDBJ whole genome shotgun (WGS) entry which is preliminary data.</text>
</comment>
<dbReference type="EMBL" id="JAADJZ010000016">
    <property type="protein sequence ID" value="KAF2869502.1"/>
    <property type="molecule type" value="Genomic_DNA"/>
</dbReference>
<dbReference type="OrthoDB" id="192832at2759"/>
<feature type="domain" description="GH16" evidence="8">
    <location>
        <begin position="24"/>
        <end position="281"/>
    </location>
</feature>
<feature type="compositionally biased region" description="Low complexity" evidence="6">
    <location>
        <begin position="496"/>
        <end position="510"/>
    </location>
</feature>
<dbReference type="GO" id="GO:0052861">
    <property type="term" value="F:endo-1,3(4)-beta-glucanase activity"/>
    <property type="evidence" value="ECO:0007669"/>
    <property type="project" value="UniProtKB-EC"/>
</dbReference>
<evidence type="ECO:0000313" key="9">
    <source>
        <dbReference type="EMBL" id="KAF2869502.1"/>
    </source>
</evidence>
<evidence type="ECO:0000256" key="5">
    <source>
        <dbReference type="ARBA" id="ARBA00023295"/>
    </source>
</evidence>
<dbReference type="FunFam" id="2.60.120.200:FF:000114">
    <property type="entry name" value="Probable endo-1,3(4)-beta-glucanase NFIA_089530"/>
    <property type="match status" value="1"/>
</dbReference>
<dbReference type="AlphaFoldDB" id="A0A7C8MC42"/>
<feature type="compositionally biased region" description="Polar residues" evidence="6">
    <location>
        <begin position="456"/>
        <end position="472"/>
    </location>
</feature>
<dbReference type="PRINTS" id="PR01217">
    <property type="entry name" value="PRICHEXTENSN"/>
</dbReference>
<dbReference type="Pfam" id="PF26113">
    <property type="entry name" value="GH16_XgeA"/>
    <property type="match status" value="1"/>
</dbReference>
<comment type="catalytic activity">
    <reaction evidence="1">
        <text>Endohydrolysis of (1-&gt;3)- or (1-&gt;4)-linkages in beta-D-glucans when the glucose residue whose reducing group is involved in the linkage to be hydrolyzed is itself substituted at C-3.</text>
        <dbReference type="EC" id="3.2.1.6"/>
    </reaction>
</comment>
<dbReference type="PROSITE" id="PS51762">
    <property type="entry name" value="GH16_2"/>
    <property type="match status" value="1"/>
</dbReference>
<dbReference type="CDD" id="cd02181">
    <property type="entry name" value="GH16_fungal_Lam16A_glucanase"/>
    <property type="match status" value="1"/>
</dbReference>
<keyword evidence="5" id="KW-0326">Glycosidase</keyword>
<evidence type="ECO:0000259" key="8">
    <source>
        <dbReference type="PROSITE" id="PS51762"/>
    </source>
</evidence>
<dbReference type="EC" id="3.2.1.6" evidence="3"/>
<dbReference type="InterPro" id="IPR050546">
    <property type="entry name" value="Glycosyl_Hydrlase_16"/>
</dbReference>
<sequence length="589" mass="61692">MHFSTFISGVALLQLSIAGYVLQDDYMNDFYGSFEFFTEADPTKGFVQYIGESEARELGLINSNNSKTASVEWGVETTKQTPEGRPSLRLESKKSYEHGLVVLDVQHMPFGCGTWPAFWMLGPDWPENGEIDILEGVHEETHNGITLHTGPGCAVESEAGGFSGSLDTPNCDVNAEGQSKNKGCTIKSPTEKSYGAGLNSNEGGVYATEWSNDAISVFFFPRGEVPDDALGDNPDPTAWGKPAAKFASTGCDIKGMFNDQKIIIDTTFCGEWAGNTWNTSTCASKAPTCNEYVRDNPEAFKEAYWTVNALRVYQENGEASVPGPEPTVVPTPEPSDIPTPSDTELPPAPTSNDPFPSIPAPAVPVPSNATFSPIAPPAPIPTNNSPPSIAPPETIPSQVPEAPAQPTLAPPAPLPTANATSPPPAPPAPPGSLPPGAGQSTRSPLKPSKPTHRTDSSIAQPTGSKPGSQGSGFQWPKGGGSKPKPNVPAQSSTRLATPSSAPSVSQASSPLNSAIASLVSLTTAAPDLPGPSGAVGVDAVATVWETVYVTVPAAAPVESPAASAAGVGAKRVRQVRQRRRRAMQHDARR</sequence>
<feature type="region of interest" description="Disordered" evidence="6">
    <location>
        <begin position="317"/>
        <end position="511"/>
    </location>
</feature>
<dbReference type="InterPro" id="IPR000757">
    <property type="entry name" value="Beta-glucanase-like"/>
</dbReference>
<evidence type="ECO:0000256" key="7">
    <source>
        <dbReference type="SAM" id="SignalP"/>
    </source>
</evidence>
<dbReference type="GO" id="GO:0030246">
    <property type="term" value="F:carbohydrate binding"/>
    <property type="evidence" value="ECO:0007669"/>
    <property type="project" value="UniProtKB-KW"/>
</dbReference>
<evidence type="ECO:0000256" key="1">
    <source>
        <dbReference type="ARBA" id="ARBA00000124"/>
    </source>
</evidence>
<feature type="signal peptide" evidence="7">
    <location>
        <begin position="1"/>
        <end position="23"/>
    </location>
</feature>
<evidence type="ECO:0000256" key="2">
    <source>
        <dbReference type="ARBA" id="ARBA00006865"/>
    </source>
</evidence>
<dbReference type="PANTHER" id="PTHR10963">
    <property type="entry name" value="GLYCOSYL HYDROLASE-RELATED"/>
    <property type="match status" value="1"/>
</dbReference>
<evidence type="ECO:0000256" key="4">
    <source>
        <dbReference type="ARBA" id="ARBA00022801"/>
    </source>
</evidence>
<evidence type="ECO:0000256" key="6">
    <source>
        <dbReference type="SAM" id="MobiDB-lite"/>
    </source>
</evidence>
<feature type="compositionally biased region" description="Basic residues" evidence="6">
    <location>
        <begin position="570"/>
        <end position="582"/>
    </location>
</feature>
<feature type="compositionally biased region" description="Pro residues" evidence="6">
    <location>
        <begin position="421"/>
        <end position="433"/>
    </location>
</feature>
<protein>
    <recommendedName>
        <fullName evidence="3">endo-1,3(4)-beta-glucanase</fullName>
        <ecNumber evidence="3">3.2.1.6</ecNumber>
    </recommendedName>
</protein>
<reference evidence="9 10" key="1">
    <citation type="submission" date="2020-01" db="EMBL/GenBank/DDBJ databases">
        <authorList>
            <consortium name="DOE Joint Genome Institute"/>
            <person name="Haridas S."/>
            <person name="Albert R."/>
            <person name="Binder M."/>
            <person name="Bloem J."/>
            <person name="Labutti K."/>
            <person name="Salamov A."/>
            <person name="Andreopoulos B."/>
            <person name="Baker S.E."/>
            <person name="Barry K."/>
            <person name="Bills G."/>
            <person name="Bluhm B.H."/>
            <person name="Cannon C."/>
            <person name="Castanera R."/>
            <person name="Culley D.E."/>
            <person name="Daum C."/>
            <person name="Ezra D."/>
            <person name="Gonzalez J.B."/>
            <person name="Henrissat B."/>
            <person name="Kuo A."/>
            <person name="Liang C."/>
            <person name="Lipzen A."/>
            <person name="Lutzoni F."/>
            <person name="Magnuson J."/>
            <person name="Mondo S."/>
            <person name="Nolan M."/>
            <person name="Ohm R."/>
            <person name="Pangilinan J."/>
            <person name="Park H.-J.H."/>
            <person name="Ramirez L."/>
            <person name="Alfaro M."/>
            <person name="Sun H."/>
            <person name="Tritt A."/>
            <person name="Yoshinaga Y."/>
            <person name="Zwiers L.-H.L."/>
            <person name="Turgeon B.G."/>
            <person name="Goodwin S.B."/>
            <person name="Spatafora J.W."/>
            <person name="Crous P.W."/>
            <person name="Grigoriev I.V."/>
        </authorList>
    </citation>
    <scope>NUCLEOTIDE SEQUENCE [LARGE SCALE GENOMIC DNA]</scope>
    <source>
        <strain evidence="9 10">CBS 611.86</strain>
    </source>
</reference>
<feature type="region of interest" description="Disordered" evidence="6">
    <location>
        <begin position="560"/>
        <end position="589"/>
    </location>
</feature>
<name>A0A7C8MC42_9PLEO</name>
<comment type="similarity">
    <text evidence="2">Belongs to the glycosyl hydrolase 16 family.</text>
</comment>
<proteinExistence type="inferred from homology"/>
<gene>
    <name evidence="9" type="ORF">BDV95DRAFT_609043</name>
</gene>
<organism evidence="9 10">
    <name type="scientific">Massariosphaeria phaeospora</name>
    <dbReference type="NCBI Taxonomy" id="100035"/>
    <lineage>
        <taxon>Eukaryota</taxon>
        <taxon>Fungi</taxon>
        <taxon>Dikarya</taxon>
        <taxon>Ascomycota</taxon>
        <taxon>Pezizomycotina</taxon>
        <taxon>Dothideomycetes</taxon>
        <taxon>Pleosporomycetidae</taxon>
        <taxon>Pleosporales</taxon>
        <taxon>Pleosporales incertae sedis</taxon>
        <taxon>Massariosphaeria</taxon>
    </lineage>
</organism>
<feature type="compositionally biased region" description="Low complexity" evidence="6">
    <location>
        <begin position="560"/>
        <end position="569"/>
    </location>
</feature>
<dbReference type="Gene3D" id="2.60.120.200">
    <property type="match status" value="1"/>
</dbReference>
<evidence type="ECO:0000256" key="3">
    <source>
        <dbReference type="ARBA" id="ARBA00012599"/>
    </source>
</evidence>